<gene>
    <name evidence="1" type="ORF">ACFQ2K_26655</name>
</gene>
<dbReference type="InterPro" id="IPR013207">
    <property type="entry name" value="LGFP"/>
</dbReference>
<dbReference type="EMBL" id="JBHTGL010000008">
    <property type="protein sequence ID" value="MFD0625785.1"/>
    <property type="molecule type" value="Genomic_DNA"/>
</dbReference>
<dbReference type="Proteomes" id="UP001596915">
    <property type="component" value="Unassembled WGS sequence"/>
</dbReference>
<sequence length="165" mass="17855">MHLRTAVERGIRGRIGAGIGAGIGALALLTGLSVTAAPAAQADGNYCGHNVVGDIEKRYNEMGGPGGVLGCPLTEELVNPDGAGRRTQFEHGTIYWSPRSGAWPVWGEIGQYWCDQGCEQGKMGYPTSYERRVGDEIQQHFQCALIHYKALPDGVGKMWRDYTCV</sequence>
<proteinExistence type="predicted"/>
<accession>A0ABW2X0R1</accession>
<organism evidence="1 2">
    <name type="scientific">Streptomyces sanglieri</name>
    <dbReference type="NCBI Taxonomy" id="193460"/>
    <lineage>
        <taxon>Bacteria</taxon>
        <taxon>Bacillati</taxon>
        <taxon>Actinomycetota</taxon>
        <taxon>Actinomycetes</taxon>
        <taxon>Kitasatosporales</taxon>
        <taxon>Streptomycetaceae</taxon>
        <taxon>Streptomyces</taxon>
    </lineage>
</organism>
<dbReference type="Pfam" id="PF08310">
    <property type="entry name" value="LGFP"/>
    <property type="match status" value="1"/>
</dbReference>
<reference evidence="2" key="1">
    <citation type="journal article" date="2019" name="Int. J. Syst. Evol. Microbiol.">
        <title>The Global Catalogue of Microorganisms (GCM) 10K type strain sequencing project: providing services to taxonomists for standard genome sequencing and annotation.</title>
        <authorList>
            <consortium name="The Broad Institute Genomics Platform"/>
            <consortium name="The Broad Institute Genome Sequencing Center for Infectious Disease"/>
            <person name="Wu L."/>
            <person name="Ma J."/>
        </authorList>
    </citation>
    <scope>NUCLEOTIDE SEQUENCE [LARGE SCALE GENOMIC DNA]</scope>
    <source>
        <strain evidence="2">JCM 12607</strain>
    </source>
</reference>
<evidence type="ECO:0000313" key="1">
    <source>
        <dbReference type="EMBL" id="MFD0625785.1"/>
    </source>
</evidence>
<keyword evidence="2" id="KW-1185">Reference proteome</keyword>
<name>A0ABW2X0R1_9ACTN</name>
<comment type="caution">
    <text evidence="1">The sequence shown here is derived from an EMBL/GenBank/DDBJ whole genome shotgun (WGS) entry which is preliminary data.</text>
</comment>
<evidence type="ECO:0000313" key="2">
    <source>
        <dbReference type="Proteomes" id="UP001596915"/>
    </source>
</evidence>
<protein>
    <submittedName>
        <fullName evidence="1">LGFP repeat-containing protein</fullName>
    </submittedName>
</protein>